<reference evidence="3 4" key="1">
    <citation type="submission" date="2016-10" db="EMBL/GenBank/DDBJ databases">
        <authorList>
            <person name="de Groot N.N."/>
        </authorList>
    </citation>
    <scope>NUCLEOTIDE SEQUENCE [LARGE SCALE GENOMIC DNA]</scope>
    <source>
        <strain evidence="3 4">DSM 45434</strain>
    </source>
</reference>
<dbReference type="EMBL" id="LT629765">
    <property type="protein sequence ID" value="SDS65063.1"/>
    <property type="molecule type" value="Genomic_DNA"/>
</dbReference>
<dbReference type="PANTHER" id="PTHR32060:SF30">
    <property type="entry name" value="CARBOXY-TERMINAL PROCESSING PROTEASE CTPA"/>
    <property type="match status" value="1"/>
</dbReference>
<dbReference type="STRING" id="1203190.GCA_000312345_00830"/>
<keyword evidence="1" id="KW-0732">Signal</keyword>
<feature type="domain" description="Tail specific protease" evidence="2">
    <location>
        <begin position="88"/>
        <end position="309"/>
    </location>
</feature>
<name>A0A1H1TXX9_9CORY</name>
<dbReference type="OrthoDB" id="7314861at2"/>
<proteinExistence type="predicted"/>
<dbReference type="InterPro" id="IPR005151">
    <property type="entry name" value="Tail-specific_protease"/>
</dbReference>
<dbReference type="SUPFAM" id="SSF52096">
    <property type="entry name" value="ClpP/crotonase"/>
    <property type="match status" value="1"/>
</dbReference>
<keyword evidence="4" id="KW-1185">Reference proteome</keyword>
<protein>
    <submittedName>
        <fullName evidence="3">Peptidase family S41</fullName>
    </submittedName>
</protein>
<dbReference type="RefSeq" id="WP_019193679.1">
    <property type="nucleotide sequence ID" value="NZ_LT629765.1"/>
</dbReference>
<dbReference type="GO" id="GO:0006508">
    <property type="term" value="P:proteolysis"/>
    <property type="evidence" value="ECO:0007669"/>
    <property type="project" value="InterPro"/>
</dbReference>
<gene>
    <name evidence="3" type="ORF">SAMN04488539_2101</name>
</gene>
<dbReference type="GO" id="GO:0007165">
    <property type="term" value="P:signal transduction"/>
    <property type="evidence" value="ECO:0007669"/>
    <property type="project" value="TreeGrafter"/>
</dbReference>
<accession>A0A1H1TXX9</accession>
<dbReference type="Proteomes" id="UP000182237">
    <property type="component" value="Chromosome I"/>
</dbReference>
<evidence type="ECO:0000259" key="2">
    <source>
        <dbReference type="SMART" id="SM00245"/>
    </source>
</evidence>
<evidence type="ECO:0000256" key="1">
    <source>
        <dbReference type="SAM" id="SignalP"/>
    </source>
</evidence>
<dbReference type="GO" id="GO:0030288">
    <property type="term" value="C:outer membrane-bounded periplasmic space"/>
    <property type="evidence" value="ECO:0007669"/>
    <property type="project" value="TreeGrafter"/>
</dbReference>
<dbReference type="Gene3D" id="3.90.226.10">
    <property type="entry name" value="2-enoyl-CoA Hydratase, Chain A, domain 1"/>
    <property type="match status" value="1"/>
</dbReference>
<organism evidence="3 4">
    <name type="scientific">Corynebacterium timonense</name>
    <dbReference type="NCBI Taxonomy" id="441500"/>
    <lineage>
        <taxon>Bacteria</taxon>
        <taxon>Bacillati</taxon>
        <taxon>Actinomycetota</taxon>
        <taxon>Actinomycetes</taxon>
        <taxon>Mycobacteriales</taxon>
        <taxon>Corynebacteriaceae</taxon>
        <taxon>Corynebacterium</taxon>
    </lineage>
</organism>
<dbReference type="eggNOG" id="COG0793">
    <property type="taxonomic scope" value="Bacteria"/>
</dbReference>
<feature type="signal peptide" evidence="1">
    <location>
        <begin position="1"/>
        <end position="26"/>
    </location>
</feature>
<evidence type="ECO:0000313" key="3">
    <source>
        <dbReference type="EMBL" id="SDS65063.1"/>
    </source>
</evidence>
<feature type="chain" id="PRO_5009261576" evidence="1">
    <location>
        <begin position="27"/>
        <end position="327"/>
    </location>
</feature>
<dbReference type="AlphaFoldDB" id="A0A1H1TXX9"/>
<dbReference type="GO" id="GO:0004175">
    <property type="term" value="F:endopeptidase activity"/>
    <property type="evidence" value="ECO:0007669"/>
    <property type="project" value="TreeGrafter"/>
</dbReference>
<dbReference type="PANTHER" id="PTHR32060">
    <property type="entry name" value="TAIL-SPECIFIC PROTEASE"/>
    <property type="match status" value="1"/>
</dbReference>
<sequence>MTRARKVATGCGAVFAVILIALAAAAYTWGPATTAIFTGKTQYVIKPSPQKYAKDVIRIVETLGIYAESDEFTAAKATALEEIKGATSYEETYEPLRAVIKAAGGKHSNILTAEDEAAEDPDQLAPAVEARGNIAFATVPDVTRHDDGQAYADTLTEGILTHATCGAIVDLRGNGGGDMGPMVAGISPLLPDGPVLSFVSRTSTTDVTVDGNSVTGGGTPVTTQGGKREVPVAVLVDAETASSGEATMLTFRGLDRSRSFGEPTAGFASANMVVDLYDGASVMITTAKDRARTGEEFAEDPVRPDVATNDAEREAVAWLEGQGCSTQ</sequence>
<dbReference type="Pfam" id="PF03572">
    <property type="entry name" value="Peptidase_S41"/>
    <property type="match status" value="1"/>
</dbReference>
<evidence type="ECO:0000313" key="4">
    <source>
        <dbReference type="Proteomes" id="UP000182237"/>
    </source>
</evidence>
<dbReference type="GO" id="GO:0008236">
    <property type="term" value="F:serine-type peptidase activity"/>
    <property type="evidence" value="ECO:0007669"/>
    <property type="project" value="InterPro"/>
</dbReference>
<dbReference type="InterPro" id="IPR029045">
    <property type="entry name" value="ClpP/crotonase-like_dom_sf"/>
</dbReference>
<dbReference type="SMART" id="SM00245">
    <property type="entry name" value="TSPc"/>
    <property type="match status" value="1"/>
</dbReference>